<reference evidence="1" key="1">
    <citation type="submission" date="2021-02" db="EMBL/GenBank/DDBJ databases">
        <authorList>
            <person name="Cremers G."/>
            <person name="Picone N."/>
        </authorList>
    </citation>
    <scope>NUCLEOTIDE SEQUENCE</scope>
    <source>
        <strain evidence="1">PQ17</strain>
    </source>
</reference>
<evidence type="ECO:0000313" key="2">
    <source>
        <dbReference type="Proteomes" id="UP000663859"/>
    </source>
</evidence>
<dbReference type="EMBL" id="CAJNOB010000004">
    <property type="protein sequence ID" value="CAF0692599.1"/>
    <property type="molecule type" value="Genomic_DNA"/>
</dbReference>
<proteinExistence type="predicted"/>
<evidence type="ECO:0000313" key="1">
    <source>
        <dbReference type="EMBL" id="CAF0692599.1"/>
    </source>
</evidence>
<sequence>MRRRKRAFLEIVGAEAGTVGLKSHQGISAFRDVSSVF</sequence>
<comment type="caution">
    <text evidence="1">The sequence shown here is derived from an EMBL/GenBank/DDBJ whole genome shotgun (WGS) entry which is preliminary data.</text>
</comment>
<organism evidence="1 2">
    <name type="scientific">Candidatus Methylacidithermus pantelleriae</name>
    <dbReference type="NCBI Taxonomy" id="2744239"/>
    <lineage>
        <taxon>Bacteria</taxon>
        <taxon>Pseudomonadati</taxon>
        <taxon>Verrucomicrobiota</taxon>
        <taxon>Methylacidiphilae</taxon>
        <taxon>Methylacidiphilales</taxon>
        <taxon>Methylacidiphilaceae</taxon>
        <taxon>Candidatus Methylacidithermus</taxon>
    </lineage>
</organism>
<dbReference type="AlphaFoldDB" id="A0A8J2BRQ3"/>
<dbReference type="Proteomes" id="UP000663859">
    <property type="component" value="Unassembled WGS sequence"/>
</dbReference>
<keyword evidence="2" id="KW-1185">Reference proteome</keyword>
<protein>
    <submittedName>
        <fullName evidence="1">Uncharacterized protein</fullName>
    </submittedName>
</protein>
<gene>
    <name evidence="1" type="ORF">MPNT_120071</name>
</gene>
<accession>A0A8J2BRQ3</accession>
<name>A0A8J2BRQ3_9BACT</name>